<comment type="caution">
    <text evidence="2">The sequence shown here is derived from an EMBL/GenBank/DDBJ whole genome shotgun (WGS) entry which is preliminary data.</text>
</comment>
<evidence type="ECO:0000313" key="3">
    <source>
        <dbReference type="Proteomes" id="UP000299102"/>
    </source>
</evidence>
<feature type="compositionally biased region" description="Basic and acidic residues" evidence="1">
    <location>
        <begin position="31"/>
        <end position="46"/>
    </location>
</feature>
<accession>A0A4C1UQB2</accession>
<sequence length="87" mass="10002">MPGHAYHRPWTLALSEESPVRCQPFKREQNIYRRWDQADGGSSDKTHKQRAPANDDCGGPRPRADTPRDFALLFCHERDAYFGTTNV</sequence>
<proteinExistence type="predicted"/>
<dbReference type="EMBL" id="BGZK01000208">
    <property type="protein sequence ID" value="GBP28519.1"/>
    <property type="molecule type" value="Genomic_DNA"/>
</dbReference>
<dbReference type="AlphaFoldDB" id="A0A4C1UQB2"/>
<reference evidence="2 3" key="1">
    <citation type="journal article" date="2019" name="Commun. Biol.">
        <title>The bagworm genome reveals a unique fibroin gene that provides high tensile strength.</title>
        <authorList>
            <person name="Kono N."/>
            <person name="Nakamura H."/>
            <person name="Ohtoshi R."/>
            <person name="Tomita M."/>
            <person name="Numata K."/>
            <person name="Arakawa K."/>
        </authorList>
    </citation>
    <scope>NUCLEOTIDE SEQUENCE [LARGE SCALE GENOMIC DNA]</scope>
</reference>
<name>A0A4C1UQB2_EUMVA</name>
<gene>
    <name evidence="2" type="ORF">EVAR_22982_1</name>
</gene>
<organism evidence="2 3">
    <name type="scientific">Eumeta variegata</name>
    <name type="common">Bagworm moth</name>
    <name type="synonym">Eumeta japonica</name>
    <dbReference type="NCBI Taxonomy" id="151549"/>
    <lineage>
        <taxon>Eukaryota</taxon>
        <taxon>Metazoa</taxon>
        <taxon>Ecdysozoa</taxon>
        <taxon>Arthropoda</taxon>
        <taxon>Hexapoda</taxon>
        <taxon>Insecta</taxon>
        <taxon>Pterygota</taxon>
        <taxon>Neoptera</taxon>
        <taxon>Endopterygota</taxon>
        <taxon>Lepidoptera</taxon>
        <taxon>Glossata</taxon>
        <taxon>Ditrysia</taxon>
        <taxon>Tineoidea</taxon>
        <taxon>Psychidae</taxon>
        <taxon>Oiketicinae</taxon>
        <taxon>Eumeta</taxon>
    </lineage>
</organism>
<evidence type="ECO:0000313" key="2">
    <source>
        <dbReference type="EMBL" id="GBP28519.1"/>
    </source>
</evidence>
<evidence type="ECO:0000256" key="1">
    <source>
        <dbReference type="SAM" id="MobiDB-lite"/>
    </source>
</evidence>
<keyword evidence="3" id="KW-1185">Reference proteome</keyword>
<protein>
    <submittedName>
        <fullName evidence="2">Uncharacterized protein</fullName>
    </submittedName>
</protein>
<feature type="region of interest" description="Disordered" evidence="1">
    <location>
        <begin position="31"/>
        <end position="64"/>
    </location>
</feature>
<dbReference type="Proteomes" id="UP000299102">
    <property type="component" value="Unassembled WGS sequence"/>
</dbReference>